<sequence length="404" mass="44648">MINTSFNVGRTGVLTVSQLNFYIKSLMDSDPRLSGVFISGEISNLTDHYRSGHIYLSLKDDKSVIKAVIFAGNAARLKFRPENGMKVIARGRVSLYEATGQYQLYIDDLQPLGAGALAIAFEQLKNRLEKEGLFLQSAKKPLPLYPKTVGVITSPTGAAVEDIKSILLKRWPPINIIIYPSLVQGEEAPKQLVQGIKYFSDTKCADVVIIGRGGGSAEDLWAFNSEELARAIFDCTVPVISAVGHETDFTICDFVADVREHTPSAAAKRAVPDIFEERNRLASLAKSLNGYTAKNLSHKEIVLEKIQDKMYAYGPEKEIRNKISYFENLKIRFQEAEEKYLSSKELNLNAIENKFSQLDPEKILKRGYAALQKGGAVISSVNQVSKGDRISVTLSDGSFTAIVE</sequence>
<dbReference type="InterPro" id="IPR020579">
    <property type="entry name" value="Exonuc_VII_lsu_C"/>
</dbReference>
<dbReference type="Proteomes" id="UP000824118">
    <property type="component" value="Unassembled WGS sequence"/>
</dbReference>
<feature type="domain" description="OB-fold nucleic acid binding" evidence="8">
    <location>
        <begin position="14"/>
        <end position="109"/>
    </location>
</feature>
<gene>
    <name evidence="5 9" type="primary">xseA</name>
    <name evidence="9" type="ORF">IAD22_02545</name>
</gene>
<evidence type="ECO:0000259" key="7">
    <source>
        <dbReference type="Pfam" id="PF02601"/>
    </source>
</evidence>
<organism evidence="9 10">
    <name type="scientific">Candidatus Limousia pullorum</name>
    <dbReference type="NCBI Taxonomy" id="2840860"/>
    <lineage>
        <taxon>Bacteria</taxon>
        <taxon>Bacillati</taxon>
        <taxon>Bacillota</taxon>
        <taxon>Clostridia</taxon>
        <taxon>Eubacteriales</taxon>
        <taxon>Oscillospiraceae</taxon>
        <taxon>Oscillospiraceae incertae sedis</taxon>
        <taxon>Candidatus Limousia</taxon>
    </lineage>
</organism>
<evidence type="ECO:0000256" key="3">
    <source>
        <dbReference type="ARBA" id="ARBA00022801"/>
    </source>
</evidence>
<evidence type="ECO:0000259" key="8">
    <source>
        <dbReference type="Pfam" id="PF13742"/>
    </source>
</evidence>
<evidence type="ECO:0000256" key="1">
    <source>
        <dbReference type="ARBA" id="ARBA00022490"/>
    </source>
</evidence>
<keyword evidence="1 5" id="KW-0963">Cytoplasm</keyword>
<dbReference type="PANTHER" id="PTHR30008:SF0">
    <property type="entry name" value="EXODEOXYRIBONUCLEASE 7 LARGE SUBUNIT"/>
    <property type="match status" value="1"/>
</dbReference>
<comment type="subunit">
    <text evidence="5">Heterooligomer composed of large and small subunits.</text>
</comment>
<dbReference type="AlphaFoldDB" id="A0A9D1S7J7"/>
<comment type="catalytic activity">
    <reaction evidence="5 6">
        <text>Exonucleolytic cleavage in either 5'- to 3'- or 3'- to 5'-direction to yield nucleoside 5'-phosphates.</text>
        <dbReference type="EC" id="3.1.11.6"/>
    </reaction>
</comment>
<dbReference type="PANTHER" id="PTHR30008">
    <property type="entry name" value="EXODEOXYRIBONUCLEASE 7 LARGE SUBUNIT"/>
    <property type="match status" value="1"/>
</dbReference>
<reference evidence="9" key="2">
    <citation type="journal article" date="2021" name="PeerJ">
        <title>Extensive microbial diversity within the chicken gut microbiome revealed by metagenomics and culture.</title>
        <authorList>
            <person name="Gilroy R."/>
            <person name="Ravi A."/>
            <person name="Getino M."/>
            <person name="Pursley I."/>
            <person name="Horton D.L."/>
            <person name="Alikhan N.F."/>
            <person name="Baker D."/>
            <person name="Gharbi K."/>
            <person name="Hall N."/>
            <person name="Watson M."/>
            <person name="Adriaenssens E.M."/>
            <person name="Foster-Nyarko E."/>
            <person name="Jarju S."/>
            <person name="Secka A."/>
            <person name="Antonio M."/>
            <person name="Oren A."/>
            <person name="Chaudhuri R.R."/>
            <person name="La Ragione R."/>
            <person name="Hildebrand F."/>
            <person name="Pallen M.J."/>
        </authorList>
    </citation>
    <scope>NUCLEOTIDE SEQUENCE</scope>
    <source>
        <strain evidence="9">ChiGjej1B1-1684</strain>
    </source>
</reference>
<evidence type="ECO:0000313" key="10">
    <source>
        <dbReference type="Proteomes" id="UP000824118"/>
    </source>
</evidence>
<keyword evidence="2 5" id="KW-0540">Nuclease</keyword>
<proteinExistence type="inferred from homology"/>
<dbReference type="Pfam" id="PF02601">
    <property type="entry name" value="Exonuc_VII_L"/>
    <property type="match status" value="1"/>
</dbReference>
<evidence type="ECO:0000256" key="2">
    <source>
        <dbReference type="ARBA" id="ARBA00022722"/>
    </source>
</evidence>
<dbReference type="NCBIfam" id="TIGR00237">
    <property type="entry name" value="xseA"/>
    <property type="match status" value="1"/>
</dbReference>
<dbReference type="GO" id="GO:0008855">
    <property type="term" value="F:exodeoxyribonuclease VII activity"/>
    <property type="evidence" value="ECO:0007669"/>
    <property type="project" value="UniProtKB-UniRule"/>
</dbReference>
<dbReference type="Pfam" id="PF13742">
    <property type="entry name" value="tRNA_anti_2"/>
    <property type="match status" value="1"/>
</dbReference>
<name>A0A9D1S7J7_9FIRM</name>
<dbReference type="GO" id="GO:0006308">
    <property type="term" value="P:DNA catabolic process"/>
    <property type="evidence" value="ECO:0007669"/>
    <property type="project" value="UniProtKB-UniRule"/>
</dbReference>
<dbReference type="GO" id="GO:0009318">
    <property type="term" value="C:exodeoxyribonuclease VII complex"/>
    <property type="evidence" value="ECO:0007669"/>
    <property type="project" value="UniProtKB-UniRule"/>
</dbReference>
<dbReference type="CDD" id="cd04489">
    <property type="entry name" value="ExoVII_LU_OBF"/>
    <property type="match status" value="1"/>
</dbReference>
<dbReference type="EMBL" id="DVNG01000033">
    <property type="protein sequence ID" value="HIU49881.1"/>
    <property type="molecule type" value="Genomic_DNA"/>
</dbReference>
<dbReference type="InterPro" id="IPR003753">
    <property type="entry name" value="Exonuc_VII_L"/>
</dbReference>
<dbReference type="GO" id="GO:0003676">
    <property type="term" value="F:nucleic acid binding"/>
    <property type="evidence" value="ECO:0007669"/>
    <property type="project" value="InterPro"/>
</dbReference>
<keyword evidence="4 5" id="KW-0269">Exonuclease</keyword>
<accession>A0A9D1S7J7</accession>
<comment type="subcellular location">
    <subcellularLocation>
        <location evidence="5 6">Cytoplasm</location>
    </subcellularLocation>
</comment>
<protein>
    <recommendedName>
        <fullName evidence="5">Exodeoxyribonuclease 7 large subunit</fullName>
        <ecNumber evidence="5">3.1.11.6</ecNumber>
    </recommendedName>
    <alternativeName>
        <fullName evidence="5">Exodeoxyribonuclease VII large subunit</fullName>
        <shortName evidence="5">Exonuclease VII large subunit</shortName>
    </alternativeName>
</protein>
<dbReference type="EC" id="3.1.11.6" evidence="5"/>
<evidence type="ECO:0000313" key="9">
    <source>
        <dbReference type="EMBL" id="HIU49881.1"/>
    </source>
</evidence>
<dbReference type="InterPro" id="IPR025824">
    <property type="entry name" value="OB-fold_nuc-bd_dom"/>
</dbReference>
<comment type="caution">
    <text evidence="9">The sequence shown here is derived from an EMBL/GenBank/DDBJ whole genome shotgun (WGS) entry which is preliminary data.</text>
</comment>
<dbReference type="HAMAP" id="MF_00378">
    <property type="entry name" value="Exonuc_7_L"/>
    <property type="match status" value="1"/>
</dbReference>
<dbReference type="GO" id="GO:0005737">
    <property type="term" value="C:cytoplasm"/>
    <property type="evidence" value="ECO:0007669"/>
    <property type="project" value="UniProtKB-SubCell"/>
</dbReference>
<feature type="domain" description="Exonuclease VII large subunit C-terminal" evidence="7">
    <location>
        <begin position="133"/>
        <end position="334"/>
    </location>
</feature>
<evidence type="ECO:0000256" key="6">
    <source>
        <dbReference type="RuleBase" id="RU004355"/>
    </source>
</evidence>
<comment type="function">
    <text evidence="5">Bidirectionally degrades single-stranded DNA into large acid-insoluble oligonucleotides, which are then degraded further into small acid-soluble oligonucleotides.</text>
</comment>
<keyword evidence="3 5" id="KW-0378">Hydrolase</keyword>
<evidence type="ECO:0000256" key="4">
    <source>
        <dbReference type="ARBA" id="ARBA00022839"/>
    </source>
</evidence>
<reference evidence="9" key="1">
    <citation type="submission" date="2020-10" db="EMBL/GenBank/DDBJ databases">
        <authorList>
            <person name="Gilroy R."/>
        </authorList>
    </citation>
    <scope>NUCLEOTIDE SEQUENCE</scope>
    <source>
        <strain evidence="9">ChiGjej1B1-1684</strain>
    </source>
</reference>
<evidence type="ECO:0000256" key="5">
    <source>
        <dbReference type="HAMAP-Rule" id="MF_00378"/>
    </source>
</evidence>
<comment type="similarity">
    <text evidence="5 6">Belongs to the XseA family.</text>
</comment>